<feature type="domain" description="Cyclic GMP-AMP synthase DncV-like nucleotidyltransferase" evidence="12">
    <location>
        <begin position="78"/>
        <end position="167"/>
    </location>
</feature>
<evidence type="ECO:0000256" key="1">
    <source>
        <dbReference type="ARBA" id="ARBA00022679"/>
    </source>
</evidence>
<dbReference type="GO" id="GO:0005524">
    <property type="term" value="F:ATP binding"/>
    <property type="evidence" value="ECO:0007669"/>
    <property type="project" value="UniProtKB-KW"/>
</dbReference>
<comment type="catalytic activity">
    <reaction evidence="11">
        <text>GTP + ATP = 3',3'-cGAMP + 2 diphosphate</text>
        <dbReference type="Rhea" id="RHEA:35647"/>
        <dbReference type="ChEBI" id="CHEBI:30616"/>
        <dbReference type="ChEBI" id="CHEBI:33019"/>
        <dbReference type="ChEBI" id="CHEBI:37565"/>
        <dbReference type="ChEBI" id="CHEBI:71501"/>
    </reaction>
    <physiologicalReaction direction="left-to-right" evidence="11">
        <dbReference type="Rhea" id="RHEA:35648"/>
    </physiologicalReaction>
</comment>
<dbReference type="GO" id="GO:0005525">
    <property type="term" value="F:GTP binding"/>
    <property type="evidence" value="ECO:0007669"/>
    <property type="project" value="UniProtKB-KW"/>
</dbReference>
<reference evidence="14 15" key="1">
    <citation type="journal article" date="2011" name="BMC Genomics">
        <title>Comparative genome analysis and genome-guided physiological analysis of Roseobacter litoralis.</title>
        <authorList>
            <person name="Kalhoefer D."/>
            <person name="Thole S."/>
            <person name="Voget S."/>
            <person name="Lehmann R."/>
            <person name="Liesegang H."/>
            <person name="Wollher A."/>
            <person name="Daniel R."/>
            <person name="Simon M."/>
            <person name="Brinkhoff T."/>
        </authorList>
    </citation>
    <scope>NUCLEOTIDE SEQUENCE [LARGE SCALE GENOMIC DNA]</scope>
    <source>
        <strain evidence="15">ATCC 49566 / DSM 6996 / JCM 21268 / NBRC 15278 / OCh 149</strain>
    </source>
</reference>
<evidence type="ECO:0000256" key="7">
    <source>
        <dbReference type="ARBA" id="ARBA00023080"/>
    </source>
</evidence>
<organism evidence="14 15">
    <name type="scientific">Roseobacter litoralis (strain ATCC 49566 / DSM 6996 / JCM 21268 / NBRC 15278 / OCh 149)</name>
    <dbReference type="NCBI Taxonomy" id="391595"/>
    <lineage>
        <taxon>Bacteria</taxon>
        <taxon>Pseudomonadati</taxon>
        <taxon>Pseudomonadota</taxon>
        <taxon>Alphaproteobacteria</taxon>
        <taxon>Rhodobacterales</taxon>
        <taxon>Roseobacteraceae</taxon>
        <taxon>Roseobacter</taxon>
    </lineage>
</organism>
<keyword evidence="15" id="KW-1185">Reference proteome</keyword>
<evidence type="ECO:0000256" key="10">
    <source>
        <dbReference type="ARBA" id="ARBA00044145"/>
    </source>
</evidence>
<keyword evidence="1" id="KW-0808">Transferase</keyword>
<dbReference type="GO" id="GO:0140701">
    <property type="term" value="F:3',3'-cyclic GMP-AMP synthase activity"/>
    <property type="evidence" value="ECO:0007669"/>
    <property type="project" value="InterPro"/>
</dbReference>
<evidence type="ECO:0000256" key="11">
    <source>
        <dbReference type="ARBA" id="ARBA00048304"/>
    </source>
</evidence>
<keyword evidence="2" id="KW-0548">Nucleotidyltransferase</keyword>
<evidence type="ECO:0000256" key="4">
    <source>
        <dbReference type="ARBA" id="ARBA00022741"/>
    </source>
</evidence>
<name>F7ZB97_ROSLO</name>
<dbReference type="RefSeq" id="WP_013961028.1">
    <property type="nucleotide sequence ID" value="NC_015730.1"/>
</dbReference>
<evidence type="ECO:0000313" key="14">
    <source>
        <dbReference type="EMBL" id="AEI93090.1"/>
    </source>
</evidence>
<dbReference type="KEGG" id="rli:RLO149_c010830"/>
<dbReference type="eggNOG" id="ENOG502Z9WZ">
    <property type="taxonomic scope" value="Bacteria"/>
</dbReference>
<keyword evidence="4" id="KW-0547">Nucleotide-binding</keyword>
<keyword evidence="8" id="KW-0051">Antiviral defense</keyword>
<dbReference type="GO" id="GO:0009117">
    <property type="term" value="P:nucleotide metabolic process"/>
    <property type="evidence" value="ECO:0007669"/>
    <property type="project" value="UniProtKB-KW"/>
</dbReference>
<gene>
    <name evidence="14" type="ordered locus">RLO149_c010830</name>
</gene>
<dbReference type="OrthoDB" id="6402963at2"/>
<evidence type="ECO:0000256" key="6">
    <source>
        <dbReference type="ARBA" id="ARBA00022842"/>
    </source>
</evidence>
<proteinExistence type="predicted"/>
<evidence type="ECO:0000256" key="3">
    <source>
        <dbReference type="ARBA" id="ARBA00022723"/>
    </source>
</evidence>
<dbReference type="InterPro" id="IPR047805">
    <property type="entry name" value="GAMP_synthase"/>
</dbReference>
<protein>
    <recommendedName>
        <fullName evidence="10">Cyclic GMP-AMP synthase</fullName>
    </recommendedName>
</protein>
<dbReference type="InterPro" id="IPR048445">
    <property type="entry name" value="DncV-like_NTFase"/>
</dbReference>
<keyword evidence="6" id="KW-0460">Magnesium</keyword>
<evidence type="ECO:0000313" key="15">
    <source>
        <dbReference type="Proteomes" id="UP000001353"/>
    </source>
</evidence>
<dbReference type="Pfam" id="PF21654">
    <property type="entry name" value="DncV-like_NTFase"/>
    <property type="match status" value="1"/>
</dbReference>
<evidence type="ECO:0000256" key="8">
    <source>
        <dbReference type="ARBA" id="ARBA00023118"/>
    </source>
</evidence>
<evidence type="ECO:0000259" key="12">
    <source>
        <dbReference type="Pfam" id="PF21654"/>
    </source>
</evidence>
<dbReference type="EMBL" id="CP002623">
    <property type="protein sequence ID" value="AEI93090.1"/>
    <property type="molecule type" value="Genomic_DNA"/>
</dbReference>
<evidence type="ECO:0000259" key="13">
    <source>
        <dbReference type="Pfam" id="PF21713"/>
    </source>
</evidence>
<dbReference type="AlphaFoldDB" id="F7ZB97"/>
<dbReference type="GO" id="GO:0046872">
    <property type="term" value="F:metal ion binding"/>
    <property type="evidence" value="ECO:0007669"/>
    <property type="project" value="UniProtKB-KW"/>
</dbReference>
<keyword evidence="3" id="KW-0479">Metal-binding</keyword>
<dbReference type="GO" id="GO:0051607">
    <property type="term" value="P:defense response to virus"/>
    <property type="evidence" value="ECO:0007669"/>
    <property type="project" value="UniProtKB-KW"/>
</dbReference>
<feature type="domain" description="Cyclic GMP-AMP synthase C-terminal" evidence="13">
    <location>
        <begin position="244"/>
        <end position="370"/>
    </location>
</feature>
<dbReference type="NCBIfam" id="NF041078">
    <property type="entry name" value="cGAS"/>
    <property type="match status" value="1"/>
</dbReference>
<dbReference type="Pfam" id="PF21713">
    <property type="entry name" value="DncV_C"/>
    <property type="match status" value="1"/>
</dbReference>
<dbReference type="HOGENOM" id="CLU_051668_0_0_5"/>
<dbReference type="InterPro" id="IPR048446">
    <property type="entry name" value="DncV_C"/>
</dbReference>
<keyword evidence="7" id="KW-0546">Nucleotide metabolism</keyword>
<dbReference type="Proteomes" id="UP000001353">
    <property type="component" value="Chromosome"/>
</dbReference>
<dbReference type="STRING" id="391595.RLO149_c010830"/>
<accession>F7ZB97</accession>
<evidence type="ECO:0000256" key="9">
    <source>
        <dbReference type="ARBA" id="ARBA00023134"/>
    </source>
</evidence>
<sequence>MTYMNAHALFVGANVSASYHQAILLPDDKAEALRSDDKQLRAAMRSAAELVVKQGNVMAFASDAFRDQKQTAPSLELKFLLQGGMAYKTAVHPAFLPPQQCDRDTGVYVKTSYLDHDSPGIASEKYFALAERAIKPLCDLHGWKIVKKATCVRVELSPELHIDYPLYAIPDEEFIALAMAFADTTGIALNSAMDDMSNYFKRFPHLRIPTDRVMLAHRELGWIHSDPRALHDWFEDHFSRFSGLRRQCRYLKGWRDFTFDTGGPTSILLMVCAANAYRSGMVDAKDNRDDEAFLSIAKALPEMLRGDVLNPVLEERSVLNAWDDVERRRIISEIEQLEQHVDTALNGHFHSSITVERLRNALGGRVPNRPDLVKAHMSVPGEVSAPVKIAPVSALPQVRRTVSG</sequence>
<keyword evidence="9" id="KW-0342">GTP-binding</keyword>
<evidence type="ECO:0000256" key="5">
    <source>
        <dbReference type="ARBA" id="ARBA00022840"/>
    </source>
</evidence>
<keyword evidence="5" id="KW-0067">ATP-binding</keyword>
<evidence type="ECO:0000256" key="2">
    <source>
        <dbReference type="ARBA" id="ARBA00022695"/>
    </source>
</evidence>